<reference evidence="2" key="1">
    <citation type="submission" date="2018-12" db="EMBL/GenBank/DDBJ databases">
        <authorList>
            <person name="Syme R.A."/>
            <person name="Farfan-Caceres L."/>
            <person name="Lichtenzveig J."/>
        </authorList>
    </citation>
    <scope>NUCLEOTIDE SEQUENCE</scope>
    <source>
        <strain evidence="2">Al4</strain>
    </source>
</reference>
<evidence type="ECO:0000313" key="2">
    <source>
        <dbReference type="EMBL" id="KAF9698899.1"/>
    </source>
</evidence>
<dbReference type="InterPro" id="IPR010730">
    <property type="entry name" value="HET"/>
</dbReference>
<evidence type="ECO:0000259" key="1">
    <source>
        <dbReference type="Pfam" id="PF06985"/>
    </source>
</evidence>
<accession>A0A8H7J6S9</accession>
<dbReference type="OrthoDB" id="5386682at2759"/>
<reference evidence="2" key="2">
    <citation type="submission" date="2020-09" db="EMBL/GenBank/DDBJ databases">
        <title>Reference genome assembly for Australian Ascochyta lentis isolate Al4.</title>
        <authorList>
            <person name="Lee R.C."/>
            <person name="Farfan-Caceres L.M."/>
            <person name="Debler J.W."/>
            <person name="Williams A.H."/>
            <person name="Henares B.M."/>
        </authorList>
    </citation>
    <scope>NUCLEOTIDE SEQUENCE</scope>
    <source>
        <strain evidence="2">Al4</strain>
    </source>
</reference>
<dbReference type="Pfam" id="PF06985">
    <property type="entry name" value="HET"/>
    <property type="match status" value="1"/>
</dbReference>
<sequence length="587" mass="66964">MSATPYTNQLHSRNIRLIRILPGDPDNPTGPVKRLLTEVSLQDPPPYEALSYVWGDPEVTERMLCNGVSFNVTANLASALQRLRRSLKPLKTHSTAVPATLLDDDALSTDSGARGSPLLWVDAICIHQQDVAERNHQVSLMKDIYSGATRVLVWLEDRHPREDEIEKAVATIKYVSLEKLNFKFRSYEIAPGDSLTDLERKIRERDLRSNWLALNVVFSSQWYDRVWCIQEVALARETMMLFNDNEVEGKDVARLCMWYTEFCKSDSPPTGFYYLSHRNLYKMQRRLHTFNRSSSPLSVLQWFREKRAKDPRDNIYGLLGLMTEKVIQADYTKSTSEVFVDTVLELIVHDKDLSVLSHVHHPSSFDESIHLSSFAPRWDLPGITVMCPPSYSQIFAGCRRAPLVNIAETKEGAIGLRGLLCDDVHIVKTFWESEMWEMFERPEPPIVRTVRTLTGGRISIDRCIDELDSDAGKRFLSNFSTFLSGSADELDIKVQNEIETLLGLNIEHRQLFRTKRSWAGLGPKCMRNGDIVVVFTGGAMPFILRPANNGKDQYYLMGECYIYDIAMGQAYDILGKEGVEERILELI</sequence>
<dbReference type="EMBL" id="RZGK01000005">
    <property type="protein sequence ID" value="KAF9698899.1"/>
    <property type="molecule type" value="Genomic_DNA"/>
</dbReference>
<dbReference type="Pfam" id="PF26639">
    <property type="entry name" value="Het-6_barrel"/>
    <property type="match status" value="1"/>
</dbReference>
<evidence type="ECO:0000313" key="3">
    <source>
        <dbReference type="Proteomes" id="UP000651452"/>
    </source>
</evidence>
<organism evidence="2 3">
    <name type="scientific">Ascochyta lentis</name>
    <dbReference type="NCBI Taxonomy" id="205686"/>
    <lineage>
        <taxon>Eukaryota</taxon>
        <taxon>Fungi</taxon>
        <taxon>Dikarya</taxon>
        <taxon>Ascomycota</taxon>
        <taxon>Pezizomycotina</taxon>
        <taxon>Dothideomycetes</taxon>
        <taxon>Pleosporomycetidae</taxon>
        <taxon>Pleosporales</taxon>
        <taxon>Pleosporineae</taxon>
        <taxon>Didymellaceae</taxon>
        <taxon>Ascochyta</taxon>
    </lineage>
</organism>
<keyword evidence="3" id="KW-1185">Reference proteome</keyword>
<proteinExistence type="predicted"/>
<dbReference type="PANTHER" id="PTHR24148:SF64">
    <property type="entry name" value="HETEROKARYON INCOMPATIBILITY DOMAIN-CONTAINING PROTEIN"/>
    <property type="match status" value="1"/>
</dbReference>
<protein>
    <recommendedName>
        <fullName evidence="1">Heterokaryon incompatibility domain-containing protein</fullName>
    </recommendedName>
</protein>
<dbReference type="InterPro" id="IPR052895">
    <property type="entry name" value="HetReg/Transcr_Mod"/>
</dbReference>
<feature type="domain" description="Heterokaryon incompatibility" evidence="1">
    <location>
        <begin position="47"/>
        <end position="231"/>
    </location>
</feature>
<dbReference type="PANTHER" id="PTHR24148">
    <property type="entry name" value="ANKYRIN REPEAT DOMAIN-CONTAINING PROTEIN 39 HOMOLOG-RELATED"/>
    <property type="match status" value="1"/>
</dbReference>
<comment type="caution">
    <text evidence="2">The sequence shown here is derived from an EMBL/GenBank/DDBJ whole genome shotgun (WGS) entry which is preliminary data.</text>
</comment>
<dbReference type="Proteomes" id="UP000651452">
    <property type="component" value="Unassembled WGS sequence"/>
</dbReference>
<dbReference type="AlphaFoldDB" id="A0A8H7J6S9"/>
<name>A0A8H7J6S9_9PLEO</name>
<gene>
    <name evidence="2" type="ORF">EKO04_003195</name>
</gene>